<organism evidence="2 3">
    <name type="scientific">Candidatus Ryanbacteria bacterium RIFCSPLOWO2_12_FULL_47_9c</name>
    <dbReference type="NCBI Taxonomy" id="1802131"/>
    <lineage>
        <taxon>Bacteria</taxon>
        <taxon>Candidatus Ryaniibacteriota</taxon>
    </lineage>
</organism>
<feature type="compositionally biased region" description="Acidic residues" evidence="1">
    <location>
        <begin position="1"/>
        <end position="15"/>
    </location>
</feature>
<dbReference type="Proteomes" id="UP000178996">
    <property type="component" value="Unassembled WGS sequence"/>
</dbReference>
<feature type="region of interest" description="Disordered" evidence="1">
    <location>
        <begin position="1"/>
        <end position="33"/>
    </location>
</feature>
<evidence type="ECO:0000313" key="2">
    <source>
        <dbReference type="EMBL" id="OGZ56425.1"/>
    </source>
</evidence>
<reference evidence="2 3" key="1">
    <citation type="journal article" date="2016" name="Nat. Commun.">
        <title>Thousands of microbial genomes shed light on interconnected biogeochemical processes in an aquifer system.</title>
        <authorList>
            <person name="Anantharaman K."/>
            <person name="Brown C.T."/>
            <person name="Hug L.A."/>
            <person name="Sharon I."/>
            <person name="Castelle C.J."/>
            <person name="Probst A.J."/>
            <person name="Thomas B.C."/>
            <person name="Singh A."/>
            <person name="Wilkins M.J."/>
            <person name="Karaoz U."/>
            <person name="Brodie E.L."/>
            <person name="Williams K.H."/>
            <person name="Hubbard S.S."/>
            <person name="Banfield J.F."/>
        </authorList>
    </citation>
    <scope>NUCLEOTIDE SEQUENCE [LARGE SCALE GENOMIC DNA]</scope>
</reference>
<comment type="caution">
    <text evidence="2">The sequence shown here is derived from an EMBL/GenBank/DDBJ whole genome shotgun (WGS) entry which is preliminary data.</text>
</comment>
<accession>A0A1G2H1S1</accession>
<evidence type="ECO:0000313" key="3">
    <source>
        <dbReference type="Proteomes" id="UP000178996"/>
    </source>
</evidence>
<gene>
    <name evidence="2" type="ORF">A3G60_02225</name>
</gene>
<protein>
    <submittedName>
        <fullName evidence="2">Uncharacterized protein</fullName>
    </submittedName>
</protein>
<name>A0A1G2H1S1_9BACT</name>
<proteinExistence type="predicted"/>
<evidence type="ECO:0000256" key="1">
    <source>
        <dbReference type="SAM" id="MobiDB-lite"/>
    </source>
</evidence>
<dbReference type="AlphaFoldDB" id="A0A1G2H1S1"/>
<dbReference type="EMBL" id="MHOB01000051">
    <property type="protein sequence ID" value="OGZ56425.1"/>
    <property type="molecule type" value="Genomic_DNA"/>
</dbReference>
<sequence length="60" mass="6859">MTAEDEVIEPEDTEEMIGVVASEGEPKRANEEKEEVWQETVLARIFLEHPESSTQLVPFQ</sequence>